<dbReference type="GO" id="GO:0051537">
    <property type="term" value="F:2 iron, 2 sulfur cluster binding"/>
    <property type="evidence" value="ECO:0007669"/>
    <property type="project" value="InterPro"/>
</dbReference>
<evidence type="ECO:0008006" key="3">
    <source>
        <dbReference type="Google" id="ProtNLM"/>
    </source>
</evidence>
<dbReference type="Proteomes" id="UP000252519">
    <property type="component" value="Unassembled WGS sequence"/>
</dbReference>
<dbReference type="Gene3D" id="2.102.10.10">
    <property type="entry name" value="Rieske [2Fe-2S] iron-sulphur domain"/>
    <property type="match status" value="1"/>
</dbReference>
<comment type="caution">
    <text evidence="1">The sequence shown here is derived from an EMBL/GenBank/DDBJ whole genome shotgun (WGS) entry which is preliminary data.</text>
</comment>
<dbReference type="AlphaFoldDB" id="A0A368FBL1"/>
<organism evidence="1 2">
    <name type="scientific">Ancylostoma caninum</name>
    <name type="common">Dog hookworm</name>
    <dbReference type="NCBI Taxonomy" id="29170"/>
    <lineage>
        <taxon>Eukaryota</taxon>
        <taxon>Metazoa</taxon>
        <taxon>Ecdysozoa</taxon>
        <taxon>Nematoda</taxon>
        <taxon>Chromadorea</taxon>
        <taxon>Rhabditida</taxon>
        <taxon>Rhabditina</taxon>
        <taxon>Rhabditomorpha</taxon>
        <taxon>Strongyloidea</taxon>
        <taxon>Ancylostomatidae</taxon>
        <taxon>Ancylostomatinae</taxon>
        <taxon>Ancylostoma</taxon>
    </lineage>
</organism>
<dbReference type="SUPFAM" id="SSF50022">
    <property type="entry name" value="ISP domain"/>
    <property type="match status" value="1"/>
</dbReference>
<reference evidence="1 2" key="1">
    <citation type="submission" date="2014-10" db="EMBL/GenBank/DDBJ databases">
        <title>Draft genome of the hookworm Ancylostoma caninum.</title>
        <authorList>
            <person name="Mitreva M."/>
        </authorList>
    </citation>
    <scope>NUCLEOTIDE SEQUENCE [LARGE SCALE GENOMIC DNA]</scope>
    <source>
        <strain evidence="1 2">Baltimore</strain>
    </source>
</reference>
<dbReference type="EMBL" id="JOJR01002645">
    <property type="protein sequence ID" value="RCN28399.1"/>
    <property type="molecule type" value="Genomic_DNA"/>
</dbReference>
<dbReference type="OrthoDB" id="1637982at2759"/>
<protein>
    <recommendedName>
        <fullName evidence="3">Cytochrome b-c1 complex subunit Rieske transmembrane domain-containing protein</fullName>
    </recommendedName>
</protein>
<accession>A0A368FBL1</accession>
<proteinExistence type="predicted"/>
<gene>
    <name evidence="1" type="ORF">ANCCAN_25857</name>
</gene>
<keyword evidence="2" id="KW-1185">Reference proteome</keyword>
<evidence type="ECO:0000313" key="2">
    <source>
        <dbReference type="Proteomes" id="UP000252519"/>
    </source>
</evidence>
<evidence type="ECO:0000313" key="1">
    <source>
        <dbReference type="EMBL" id="RCN28399.1"/>
    </source>
</evidence>
<sequence>MVQAMVYFKGMPADQVALATIEVDTNEIPEGQTRTFEWRGKPVFVKHRTKNEIARYKRNYRKLSLSAFTLLY</sequence>
<dbReference type="STRING" id="29170.A0A368FBL1"/>
<name>A0A368FBL1_ANCCA</name>
<dbReference type="InterPro" id="IPR036922">
    <property type="entry name" value="Rieske_2Fe-2S_sf"/>
</dbReference>